<dbReference type="Gene3D" id="3.30.40.10">
    <property type="entry name" value="Zinc/RING finger domain, C3HC4 (zinc finger)"/>
    <property type="match status" value="1"/>
</dbReference>
<dbReference type="InterPro" id="IPR001841">
    <property type="entry name" value="Znf_RING"/>
</dbReference>
<dbReference type="OrthoDB" id="8062037at2759"/>
<keyword evidence="1" id="KW-0862">Zinc</keyword>
<evidence type="ECO:0000256" key="1">
    <source>
        <dbReference type="PROSITE-ProRule" id="PRU00175"/>
    </source>
</evidence>
<keyword evidence="1" id="KW-0479">Metal-binding</keyword>
<comment type="caution">
    <text evidence="3">The sequence shown here is derived from an EMBL/GenBank/DDBJ whole genome shotgun (WGS) entry which is preliminary data.</text>
</comment>
<dbReference type="Pfam" id="PF13639">
    <property type="entry name" value="zf-RING_2"/>
    <property type="match status" value="1"/>
</dbReference>
<protein>
    <recommendedName>
        <fullName evidence="2">RING-type domain-containing protein</fullName>
    </recommendedName>
</protein>
<evidence type="ECO:0000313" key="3">
    <source>
        <dbReference type="EMBL" id="KAJ8068388.1"/>
    </source>
</evidence>
<proteinExistence type="predicted"/>
<dbReference type="Proteomes" id="UP001152300">
    <property type="component" value="Unassembled WGS sequence"/>
</dbReference>
<dbReference type="PANTHER" id="PTHR22765">
    <property type="entry name" value="RING FINGER AND PROTEASE ASSOCIATED DOMAIN-CONTAINING"/>
    <property type="match status" value="1"/>
</dbReference>
<accession>A0A9X0DPT8</accession>
<keyword evidence="4" id="KW-1185">Reference proteome</keyword>
<reference evidence="3" key="1">
    <citation type="submission" date="2022-11" db="EMBL/GenBank/DDBJ databases">
        <title>Genome Resource of Sclerotinia nivalis Strain SnTB1, a Plant Pathogen Isolated from American Ginseng.</title>
        <authorList>
            <person name="Fan S."/>
        </authorList>
    </citation>
    <scope>NUCLEOTIDE SEQUENCE</scope>
    <source>
        <strain evidence="3">SnTB1</strain>
    </source>
</reference>
<dbReference type="PROSITE" id="PS50089">
    <property type="entry name" value="ZF_RING_2"/>
    <property type="match status" value="1"/>
</dbReference>
<dbReference type="AlphaFoldDB" id="A0A9X0DPT8"/>
<dbReference type="GO" id="GO:0006511">
    <property type="term" value="P:ubiquitin-dependent protein catabolic process"/>
    <property type="evidence" value="ECO:0007669"/>
    <property type="project" value="TreeGrafter"/>
</dbReference>
<dbReference type="PANTHER" id="PTHR22765:SF411">
    <property type="entry name" value="OS02G0248440 PROTEIN"/>
    <property type="match status" value="1"/>
</dbReference>
<sequence length="218" mass="24831">MKSMFIHFLSLSSSRIFLFMGVPFTKMFSTKSQSTLSSSRASSSDPADSSPQRCTICNEDIGSSRCDGEVEIAFMLPCSHVFGSTCILRWLETDSPHQNCPQCRRKMVYTECGHLIRPCEVTSAPKCVKVADMPKRCLACRGLEGELKTEVEMLLKRAEAEQRALRAMKLHFPGVWGEMCRETVRTVGNRVEESKEVLKRDIERLCRKYEESGNREQW</sequence>
<dbReference type="SUPFAM" id="SSF57850">
    <property type="entry name" value="RING/U-box"/>
    <property type="match status" value="1"/>
</dbReference>
<dbReference type="EMBL" id="JAPEIS010000003">
    <property type="protein sequence ID" value="KAJ8068388.1"/>
    <property type="molecule type" value="Genomic_DNA"/>
</dbReference>
<name>A0A9X0DPT8_9HELO</name>
<dbReference type="GO" id="GO:0061630">
    <property type="term" value="F:ubiquitin protein ligase activity"/>
    <property type="evidence" value="ECO:0007669"/>
    <property type="project" value="TreeGrafter"/>
</dbReference>
<dbReference type="GO" id="GO:0008270">
    <property type="term" value="F:zinc ion binding"/>
    <property type="evidence" value="ECO:0007669"/>
    <property type="project" value="UniProtKB-KW"/>
</dbReference>
<evidence type="ECO:0000313" key="4">
    <source>
        <dbReference type="Proteomes" id="UP001152300"/>
    </source>
</evidence>
<organism evidence="3 4">
    <name type="scientific">Sclerotinia nivalis</name>
    <dbReference type="NCBI Taxonomy" id="352851"/>
    <lineage>
        <taxon>Eukaryota</taxon>
        <taxon>Fungi</taxon>
        <taxon>Dikarya</taxon>
        <taxon>Ascomycota</taxon>
        <taxon>Pezizomycotina</taxon>
        <taxon>Leotiomycetes</taxon>
        <taxon>Helotiales</taxon>
        <taxon>Sclerotiniaceae</taxon>
        <taxon>Sclerotinia</taxon>
    </lineage>
</organism>
<dbReference type="InterPro" id="IPR013083">
    <property type="entry name" value="Znf_RING/FYVE/PHD"/>
</dbReference>
<gene>
    <name evidence="3" type="ORF">OCU04_003948</name>
</gene>
<dbReference type="SMART" id="SM00184">
    <property type="entry name" value="RING"/>
    <property type="match status" value="1"/>
</dbReference>
<dbReference type="InterPro" id="IPR051826">
    <property type="entry name" value="E3_ubiquitin-ligase_domain"/>
</dbReference>
<keyword evidence="1" id="KW-0863">Zinc-finger</keyword>
<feature type="domain" description="RING-type" evidence="2">
    <location>
        <begin position="54"/>
        <end position="104"/>
    </location>
</feature>
<evidence type="ECO:0000259" key="2">
    <source>
        <dbReference type="PROSITE" id="PS50089"/>
    </source>
</evidence>